<organism evidence="1">
    <name type="scientific">Hexamita inflata</name>
    <dbReference type="NCBI Taxonomy" id="28002"/>
    <lineage>
        <taxon>Eukaryota</taxon>
        <taxon>Metamonada</taxon>
        <taxon>Diplomonadida</taxon>
        <taxon>Hexamitidae</taxon>
        <taxon>Hexamitinae</taxon>
        <taxon>Hexamita</taxon>
    </lineage>
</organism>
<proteinExistence type="predicted"/>
<reference evidence="2 3" key="2">
    <citation type="submission" date="2024-07" db="EMBL/GenBank/DDBJ databases">
        <authorList>
            <person name="Akdeniz Z."/>
        </authorList>
    </citation>
    <scope>NUCLEOTIDE SEQUENCE [LARGE SCALE GENOMIC DNA]</scope>
</reference>
<dbReference type="EMBL" id="CAXDID020000003">
    <property type="protein sequence ID" value="CAL5971774.1"/>
    <property type="molecule type" value="Genomic_DNA"/>
</dbReference>
<evidence type="ECO:0000313" key="1">
    <source>
        <dbReference type="EMBL" id="CAI9927018.1"/>
    </source>
</evidence>
<keyword evidence="3" id="KW-1185">Reference proteome</keyword>
<dbReference type="EMBL" id="CATOUU010000380">
    <property type="protein sequence ID" value="CAI9927018.1"/>
    <property type="molecule type" value="Genomic_DNA"/>
</dbReference>
<protein>
    <submittedName>
        <fullName evidence="2">Hypothetical_protein</fullName>
    </submittedName>
</protein>
<dbReference type="Proteomes" id="UP001642409">
    <property type="component" value="Unassembled WGS sequence"/>
</dbReference>
<reference evidence="1" key="1">
    <citation type="submission" date="2023-06" db="EMBL/GenBank/DDBJ databases">
        <authorList>
            <person name="Kurt Z."/>
        </authorList>
    </citation>
    <scope>NUCLEOTIDE SEQUENCE</scope>
</reference>
<evidence type="ECO:0000313" key="3">
    <source>
        <dbReference type="Proteomes" id="UP001642409"/>
    </source>
</evidence>
<dbReference type="AlphaFoldDB" id="A0AA86NX91"/>
<evidence type="ECO:0000313" key="2">
    <source>
        <dbReference type="EMBL" id="CAL5971774.1"/>
    </source>
</evidence>
<name>A0AA86NX91_9EUKA</name>
<gene>
    <name evidence="1" type="ORF">HINF_LOCUS14663</name>
    <name evidence="2" type="ORF">HINF_LOCUS1573</name>
</gene>
<accession>A0AA86NX91</accession>
<comment type="caution">
    <text evidence="1">The sequence shown here is derived from an EMBL/GenBank/DDBJ whole genome shotgun (WGS) entry which is preliminary data.</text>
</comment>
<sequence>MLNCGHNQLYDHTYTTYSNTICKHHNSRLLLVQNTIDNFFEQLCWFQQVIQNELQQSSTIWEHCIVLVSSRKKFYVTQLSYEVHMPTKCRNLLFHILLQDVAT</sequence>